<dbReference type="GO" id="GO:0006094">
    <property type="term" value="P:gluconeogenesis"/>
    <property type="evidence" value="ECO:0007669"/>
    <property type="project" value="UniProtKB-KW"/>
</dbReference>
<dbReference type="PROSITE" id="PS51463">
    <property type="entry name" value="P_GLUCOSE_ISOMERASE_3"/>
    <property type="match status" value="1"/>
</dbReference>
<keyword evidence="1 4" id="KW-0312">Gluconeogenesis</keyword>
<evidence type="ECO:0000256" key="3">
    <source>
        <dbReference type="ARBA" id="ARBA00023235"/>
    </source>
</evidence>
<feature type="region of interest" description="Disordered" evidence="5">
    <location>
        <begin position="1"/>
        <end position="22"/>
    </location>
</feature>
<evidence type="ECO:0000256" key="2">
    <source>
        <dbReference type="ARBA" id="ARBA00023152"/>
    </source>
</evidence>
<organism evidence="7 8">
    <name type="scientific">Micromonospora viridifaciens</name>
    <dbReference type="NCBI Taxonomy" id="1881"/>
    <lineage>
        <taxon>Bacteria</taxon>
        <taxon>Bacillati</taxon>
        <taxon>Actinomycetota</taxon>
        <taxon>Actinomycetes</taxon>
        <taxon>Micromonosporales</taxon>
        <taxon>Micromonosporaceae</taxon>
        <taxon>Micromonospora</taxon>
    </lineage>
</organism>
<dbReference type="AlphaFoldDB" id="A0A1C4W7Q8"/>
<comment type="similarity">
    <text evidence="4">Belongs to the GPI family.</text>
</comment>
<dbReference type="GO" id="GO:0005829">
    <property type="term" value="C:cytosol"/>
    <property type="evidence" value="ECO:0007669"/>
    <property type="project" value="TreeGrafter"/>
</dbReference>
<feature type="domain" description="SIS" evidence="6">
    <location>
        <begin position="111"/>
        <end position="276"/>
    </location>
</feature>
<reference evidence="8" key="1">
    <citation type="submission" date="2016-06" db="EMBL/GenBank/DDBJ databases">
        <authorList>
            <person name="Varghese N."/>
            <person name="Submissions Spin"/>
        </authorList>
    </citation>
    <scope>NUCLEOTIDE SEQUENCE [LARGE SCALE GENOMIC DNA]</scope>
    <source>
        <strain evidence="8">DSM 43909</strain>
    </source>
</reference>
<evidence type="ECO:0000256" key="1">
    <source>
        <dbReference type="ARBA" id="ARBA00022432"/>
    </source>
</evidence>
<dbReference type="EMBL" id="LT607411">
    <property type="protein sequence ID" value="SCE92256.1"/>
    <property type="molecule type" value="Genomic_DNA"/>
</dbReference>
<dbReference type="PROSITE" id="PS51464">
    <property type="entry name" value="SIS"/>
    <property type="match status" value="1"/>
</dbReference>
<dbReference type="PANTHER" id="PTHR11469:SF1">
    <property type="entry name" value="GLUCOSE-6-PHOSPHATE ISOMERASE"/>
    <property type="match status" value="1"/>
</dbReference>
<evidence type="ECO:0000313" key="7">
    <source>
        <dbReference type="EMBL" id="SCE92256.1"/>
    </source>
</evidence>
<dbReference type="InterPro" id="IPR001672">
    <property type="entry name" value="G6P_Isomerase"/>
</dbReference>
<dbReference type="PANTHER" id="PTHR11469">
    <property type="entry name" value="GLUCOSE-6-PHOSPHATE ISOMERASE"/>
    <property type="match status" value="1"/>
</dbReference>
<keyword evidence="3 4" id="KW-0413">Isomerase</keyword>
<dbReference type="PRINTS" id="PR00662">
    <property type="entry name" value="G6PISOMERASE"/>
</dbReference>
<dbReference type="EC" id="5.3.1.9" evidence="4"/>
<keyword evidence="8" id="KW-1185">Reference proteome</keyword>
<evidence type="ECO:0000256" key="5">
    <source>
        <dbReference type="SAM" id="MobiDB-lite"/>
    </source>
</evidence>
<name>A0A1C4W7Q8_MICVI</name>
<dbReference type="GO" id="GO:0006096">
    <property type="term" value="P:glycolytic process"/>
    <property type="evidence" value="ECO:0007669"/>
    <property type="project" value="UniProtKB-UniPathway"/>
</dbReference>
<dbReference type="UniPathway" id="UPA00109">
    <property type="reaction ID" value="UER00181"/>
</dbReference>
<dbReference type="GO" id="GO:0004347">
    <property type="term" value="F:glucose-6-phosphate isomerase activity"/>
    <property type="evidence" value="ECO:0007669"/>
    <property type="project" value="UniProtKB-EC"/>
</dbReference>
<dbReference type="GO" id="GO:0097367">
    <property type="term" value="F:carbohydrate derivative binding"/>
    <property type="evidence" value="ECO:0007669"/>
    <property type="project" value="InterPro"/>
</dbReference>
<evidence type="ECO:0000313" key="8">
    <source>
        <dbReference type="Proteomes" id="UP000198242"/>
    </source>
</evidence>
<dbReference type="Pfam" id="PF00342">
    <property type="entry name" value="PGI"/>
    <property type="match status" value="1"/>
</dbReference>
<comment type="catalytic activity">
    <reaction evidence="4">
        <text>alpha-D-glucose 6-phosphate = beta-D-fructose 6-phosphate</text>
        <dbReference type="Rhea" id="RHEA:11816"/>
        <dbReference type="ChEBI" id="CHEBI:57634"/>
        <dbReference type="ChEBI" id="CHEBI:58225"/>
        <dbReference type="EC" id="5.3.1.9"/>
    </reaction>
</comment>
<gene>
    <name evidence="7" type="ORF">GA0074695_2169</name>
</gene>
<comment type="pathway">
    <text evidence="4">Carbohydrate degradation; glycolysis; D-glyceraldehyde 3-phosphate and glycerone phosphate from D-glucose: step 2/4.</text>
</comment>
<proteinExistence type="inferred from homology"/>
<evidence type="ECO:0000256" key="4">
    <source>
        <dbReference type="RuleBase" id="RU000612"/>
    </source>
</evidence>
<dbReference type="GO" id="GO:0048029">
    <property type="term" value="F:monosaccharide binding"/>
    <property type="evidence" value="ECO:0007669"/>
    <property type="project" value="TreeGrafter"/>
</dbReference>
<dbReference type="Gene3D" id="3.40.50.10490">
    <property type="entry name" value="Glucose-6-phosphate isomerase like protein, domain 1"/>
    <property type="match status" value="3"/>
</dbReference>
<dbReference type="GO" id="GO:0051156">
    <property type="term" value="P:glucose 6-phosphate metabolic process"/>
    <property type="evidence" value="ECO:0007669"/>
    <property type="project" value="TreeGrafter"/>
</dbReference>
<dbReference type="InterPro" id="IPR046348">
    <property type="entry name" value="SIS_dom_sf"/>
</dbReference>
<sequence length="578" mass="58030">MTDGAGSVPGHGPGAPRAAVAHADPAGAASDLLAGPADAAAGLVVHGADAVDRAAPAPVREALVARDVPARLAAKDPTLWGPGAEAGAKVRLGWVDTHRRSRELLPQLAELTEELADLDHVVLAGMGGSALAPEVIARTLGRPLTVLDTTDPGQVRAALADRLHRTVVVISSKSGSTVETDSLRRAYWHAFLDAGMTEAEAARHFVAVTDPGSPLAATATEMGVVTIPADPDVGGRYSALTAFGLVPSALAGVAVADLLDDADALAASLGRDRDNPGLALGVALGAAATTGRGTVALASDGTGVDGLGDWAEQLLAESTGKGGGGILPVVVESPDAPGATGPDILTVSYGGALAPGVAPGAGTADVAVNGPLGAHFLAWEYAAATAAVVLGVDPFDQPDVAESKEHTARILATGPATETPSFTEGAVEAYAPPGAPGDLAGVLRWLLDGLADDGYLAVAAYLDRRADAAVAGLRPLLARAARRPVTFGWGPRCLHSTGQYHHGGPQVGGYLQVTGAVTDDLPVPGRPYTFGELQAAQAAGDRAALAGRGRPVLRLHLAERAAGIAQLLDAAGRTRTGR</sequence>
<dbReference type="InterPro" id="IPR001347">
    <property type="entry name" value="SIS_dom"/>
</dbReference>
<dbReference type="SUPFAM" id="SSF53697">
    <property type="entry name" value="SIS domain"/>
    <property type="match status" value="1"/>
</dbReference>
<evidence type="ECO:0000259" key="6">
    <source>
        <dbReference type="PROSITE" id="PS51464"/>
    </source>
</evidence>
<dbReference type="Proteomes" id="UP000198242">
    <property type="component" value="Chromosome I"/>
</dbReference>
<keyword evidence="2 4" id="KW-0324">Glycolysis</keyword>
<accession>A0A1C4W7Q8</accession>
<protein>
    <recommendedName>
        <fullName evidence="4">Glucose-6-phosphate isomerase</fullName>
        <ecNumber evidence="4">5.3.1.9</ecNumber>
    </recommendedName>
</protein>